<proteinExistence type="predicted"/>
<evidence type="ECO:0000313" key="2">
    <source>
        <dbReference type="EMBL" id="NWU58662.1"/>
    </source>
</evidence>
<gene>
    <name evidence="2" type="primary">Abcb1</name>
    <name evidence="2" type="ORF">DROARD_R04693</name>
</gene>
<dbReference type="InterPro" id="IPR039421">
    <property type="entry name" value="Type_1_exporter"/>
</dbReference>
<name>A0A7K5Y043_9CHAR</name>
<sequence length="167" mass="17875">IFGGNITFNNMVFNYPTRPEAKVLRGLNINVEKGQTLALVGSSGCGRSTVVQLLERFYDPLSGEMVNVFLSSAAVRRLLTHTCPRLVASPIGNAAQMSHSAGLGTNPGLHLCLFPVSRNTVHTGDRENQLSGGQKQRVATAPALVRQPRFLLLDGGTSALDTENEMG</sequence>
<comment type="caution">
    <text evidence="2">The sequence shown here is derived from an EMBL/GenBank/DDBJ whole genome shotgun (WGS) entry which is preliminary data.</text>
</comment>
<dbReference type="AlphaFoldDB" id="A0A7K5Y043"/>
<protein>
    <submittedName>
        <fullName evidence="2">MDR1 protein</fullName>
    </submittedName>
</protein>
<dbReference type="Proteomes" id="UP000586671">
    <property type="component" value="Unassembled WGS sequence"/>
</dbReference>
<dbReference type="GO" id="GO:0090374">
    <property type="term" value="P:oligopeptide export from mitochondrion"/>
    <property type="evidence" value="ECO:0007669"/>
    <property type="project" value="TreeGrafter"/>
</dbReference>
<dbReference type="Pfam" id="PF00005">
    <property type="entry name" value="ABC_tran"/>
    <property type="match status" value="2"/>
</dbReference>
<feature type="non-terminal residue" evidence="2">
    <location>
        <position position="1"/>
    </location>
</feature>
<dbReference type="Gene3D" id="3.40.50.300">
    <property type="entry name" value="P-loop containing nucleotide triphosphate hydrolases"/>
    <property type="match status" value="2"/>
</dbReference>
<accession>A0A7K5Y043</accession>
<dbReference type="InterPro" id="IPR027417">
    <property type="entry name" value="P-loop_NTPase"/>
</dbReference>
<dbReference type="PANTHER" id="PTHR43394:SF27">
    <property type="entry name" value="ATP-DEPENDENT TRANSLOCASE ABCB1-LIKE"/>
    <property type="match status" value="1"/>
</dbReference>
<feature type="domain" description="ABC transporter" evidence="1">
    <location>
        <begin position="24"/>
        <end position="65"/>
    </location>
</feature>
<dbReference type="GO" id="GO:0015421">
    <property type="term" value="F:ABC-type oligopeptide transporter activity"/>
    <property type="evidence" value="ECO:0007669"/>
    <property type="project" value="TreeGrafter"/>
</dbReference>
<dbReference type="GO" id="GO:0005524">
    <property type="term" value="F:ATP binding"/>
    <property type="evidence" value="ECO:0007669"/>
    <property type="project" value="InterPro"/>
</dbReference>
<dbReference type="InterPro" id="IPR003439">
    <property type="entry name" value="ABC_transporter-like_ATP-bd"/>
</dbReference>
<dbReference type="GO" id="GO:0005743">
    <property type="term" value="C:mitochondrial inner membrane"/>
    <property type="evidence" value="ECO:0007669"/>
    <property type="project" value="TreeGrafter"/>
</dbReference>
<evidence type="ECO:0000259" key="1">
    <source>
        <dbReference type="Pfam" id="PF00005"/>
    </source>
</evidence>
<dbReference type="SUPFAM" id="SSF52540">
    <property type="entry name" value="P-loop containing nucleoside triphosphate hydrolases"/>
    <property type="match status" value="1"/>
</dbReference>
<evidence type="ECO:0000313" key="3">
    <source>
        <dbReference type="Proteomes" id="UP000586671"/>
    </source>
</evidence>
<organism evidence="2 3">
    <name type="scientific">Dromas ardeola</name>
    <dbReference type="NCBI Taxonomy" id="458190"/>
    <lineage>
        <taxon>Eukaryota</taxon>
        <taxon>Metazoa</taxon>
        <taxon>Chordata</taxon>
        <taxon>Craniata</taxon>
        <taxon>Vertebrata</taxon>
        <taxon>Euteleostomi</taxon>
        <taxon>Archelosauria</taxon>
        <taxon>Archosauria</taxon>
        <taxon>Dinosauria</taxon>
        <taxon>Saurischia</taxon>
        <taxon>Theropoda</taxon>
        <taxon>Coelurosauria</taxon>
        <taxon>Aves</taxon>
        <taxon>Neognathae</taxon>
        <taxon>Neoaves</taxon>
        <taxon>Charadriiformes</taxon>
        <taxon>Dromadidae</taxon>
        <taxon>Dromas</taxon>
    </lineage>
</organism>
<dbReference type="GO" id="GO:0016887">
    <property type="term" value="F:ATP hydrolysis activity"/>
    <property type="evidence" value="ECO:0007669"/>
    <property type="project" value="InterPro"/>
</dbReference>
<dbReference type="EMBL" id="VYZM01021662">
    <property type="protein sequence ID" value="NWU58662.1"/>
    <property type="molecule type" value="Genomic_DNA"/>
</dbReference>
<keyword evidence="3" id="KW-1185">Reference proteome</keyword>
<dbReference type="PANTHER" id="PTHR43394">
    <property type="entry name" value="ATP-DEPENDENT PERMEASE MDL1, MITOCHONDRIAL"/>
    <property type="match status" value="1"/>
</dbReference>
<reference evidence="2 3" key="1">
    <citation type="submission" date="2019-09" db="EMBL/GenBank/DDBJ databases">
        <title>Bird 10,000 Genomes (B10K) Project - Family phase.</title>
        <authorList>
            <person name="Zhang G."/>
        </authorList>
    </citation>
    <scope>NUCLEOTIDE SEQUENCE [LARGE SCALE GENOMIC DNA]</scope>
    <source>
        <strain evidence="2">B10K-DU-012-55</strain>
        <tissue evidence="2">Muscle</tissue>
    </source>
</reference>
<feature type="domain" description="ABC transporter" evidence="1">
    <location>
        <begin position="122"/>
        <end position="157"/>
    </location>
</feature>
<feature type="non-terminal residue" evidence="2">
    <location>
        <position position="167"/>
    </location>
</feature>